<feature type="domain" description="BAG" evidence="1">
    <location>
        <begin position="111"/>
        <end position="197"/>
    </location>
</feature>
<dbReference type="SMART" id="SM00264">
    <property type="entry name" value="BAG"/>
    <property type="match status" value="1"/>
</dbReference>
<keyword evidence="2" id="KW-1185">Reference proteome</keyword>
<dbReference type="InterPro" id="IPR003103">
    <property type="entry name" value="BAG_domain"/>
</dbReference>
<evidence type="ECO:0000313" key="3">
    <source>
        <dbReference type="WBParaSite" id="MBELARI_LOCUS5174"/>
    </source>
</evidence>
<reference evidence="3" key="1">
    <citation type="submission" date="2024-02" db="UniProtKB">
        <authorList>
            <consortium name="WormBaseParasite"/>
        </authorList>
    </citation>
    <scope>IDENTIFICATION</scope>
</reference>
<dbReference type="AlphaFoldDB" id="A0AAF3J9Q7"/>
<dbReference type="Gene3D" id="1.20.58.120">
    <property type="entry name" value="BAG domain"/>
    <property type="match status" value="1"/>
</dbReference>
<dbReference type="GO" id="GO:0051087">
    <property type="term" value="F:protein-folding chaperone binding"/>
    <property type="evidence" value="ECO:0007669"/>
    <property type="project" value="InterPro"/>
</dbReference>
<dbReference type="Pfam" id="PF02179">
    <property type="entry name" value="BAG"/>
    <property type="match status" value="1"/>
</dbReference>
<accession>A0AAF3J9Q7</accession>
<organism evidence="2 3">
    <name type="scientific">Mesorhabditis belari</name>
    <dbReference type="NCBI Taxonomy" id="2138241"/>
    <lineage>
        <taxon>Eukaryota</taxon>
        <taxon>Metazoa</taxon>
        <taxon>Ecdysozoa</taxon>
        <taxon>Nematoda</taxon>
        <taxon>Chromadorea</taxon>
        <taxon>Rhabditida</taxon>
        <taxon>Rhabditina</taxon>
        <taxon>Rhabditomorpha</taxon>
        <taxon>Rhabditoidea</taxon>
        <taxon>Rhabditidae</taxon>
        <taxon>Mesorhabditinae</taxon>
        <taxon>Mesorhabditis</taxon>
    </lineage>
</organism>
<dbReference type="Proteomes" id="UP000887575">
    <property type="component" value="Unassembled WGS sequence"/>
</dbReference>
<dbReference type="InterPro" id="IPR036533">
    <property type="entry name" value="BAG_dom_sf"/>
</dbReference>
<dbReference type="PROSITE" id="PS51035">
    <property type="entry name" value="BAG"/>
    <property type="match status" value="1"/>
</dbReference>
<proteinExistence type="predicted"/>
<dbReference type="WBParaSite" id="MBELARI_LOCUS5174">
    <property type="protein sequence ID" value="MBELARI_LOCUS5174"/>
    <property type="gene ID" value="MBELARI_LOCUS5174"/>
</dbReference>
<dbReference type="Gene3D" id="3.10.20.90">
    <property type="entry name" value="Phosphatidylinositol 3-kinase Catalytic Subunit, Chain A, domain 1"/>
    <property type="match status" value="1"/>
</dbReference>
<dbReference type="SUPFAM" id="SSF63491">
    <property type="entry name" value="BAG domain"/>
    <property type="match status" value="1"/>
</dbReference>
<protein>
    <submittedName>
        <fullName evidence="3">BAG domain-containing protein</fullName>
    </submittedName>
</protein>
<evidence type="ECO:0000313" key="2">
    <source>
        <dbReference type="Proteomes" id="UP000887575"/>
    </source>
</evidence>
<sequence>MKITIRCASKVQEVDISAGNETEESSDSLKTLGELKKITQEIAQSINLDPSSLKIIKASRTLTGDDSTPLSAFKFKENEKIMVMGRPMQADPILKQLNEYEKKNLIDLQDTFLKIGQDLTELEKDFLEGSQREEMIRKMDKRVKLFNEAGLRHLMALDAISMSNEQTTPEQVQRNRERRKALIDGIDHLLNLNDKYGGRLKEYQTKAADTGL</sequence>
<name>A0AAF3J9Q7_9BILA</name>
<evidence type="ECO:0000259" key="1">
    <source>
        <dbReference type="PROSITE" id="PS51035"/>
    </source>
</evidence>